<gene>
    <name evidence="10" type="ORF">OMM_01859</name>
</gene>
<evidence type="ECO:0000259" key="9">
    <source>
        <dbReference type="PROSITE" id="PS51123"/>
    </source>
</evidence>
<comment type="similarity">
    <text evidence="2">Belongs to the MotB family.</text>
</comment>
<dbReference type="Pfam" id="PF00691">
    <property type="entry name" value="OmpA"/>
    <property type="match status" value="1"/>
</dbReference>
<comment type="caution">
    <text evidence="10">The sequence shown here is derived from an EMBL/GenBank/DDBJ whole genome shotgun (WGS) entry which is preliminary data.</text>
</comment>
<evidence type="ECO:0000256" key="4">
    <source>
        <dbReference type="ARBA" id="ARBA00022692"/>
    </source>
</evidence>
<feature type="region of interest" description="Disordered" evidence="8">
    <location>
        <begin position="197"/>
        <end position="228"/>
    </location>
</feature>
<feature type="compositionally biased region" description="Basic and acidic residues" evidence="8">
    <location>
        <begin position="202"/>
        <end position="213"/>
    </location>
</feature>
<dbReference type="PANTHER" id="PTHR30329">
    <property type="entry name" value="STATOR ELEMENT OF FLAGELLAR MOTOR COMPLEX"/>
    <property type="match status" value="1"/>
</dbReference>
<sequence>MGQDDCVCEECPEWPLSMADMMTNLLCFFVLLVSIANFDESKFEEAVKAMGETFGGQVSQATVTERHVMQFDKEQSIQAIKEALRALFRKQENIYTVKESGKGLLITIPSNNIFRNKKADFNSRARYILERIAIVMENIKFPVRIEGHTDDSPPKSKSFPSNWELTVAQASAISRFFIEHGMPSKNLTVMAYADNRPLVNPKDSEDSKAENKKTKAKKKKLSAKEKQKNQRIEIFISSLVPQEPQG</sequence>
<dbReference type="InterPro" id="IPR006665">
    <property type="entry name" value="OmpA-like"/>
</dbReference>
<keyword evidence="6 7" id="KW-0472">Membrane</keyword>
<accession>A0A1V1PBI6</accession>
<dbReference type="AlphaFoldDB" id="A0A1V1PBI6"/>
<evidence type="ECO:0000256" key="3">
    <source>
        <dbReference type="ARBA" id="ARBA00022475"/>
    </source>
</evidence>
<dbReference type="SUPFAM" id="SSF103088">
    <property type="entry name" value="OmpA-like"/>
    <property type="match status" value="1"/>
</dbReference>
<feature type="domain" description="OmpA-like" evidence="9">
    <location>
        <begin position="101"/>
        <end position="240"/>
    </location>
</feature>
<dbReference type="PROSITE" id="PS51123">
    <property type="entry name" value="OMPA_2"/>
    <property type="match status" value="1"/>
</dbReference>
<dbReference type="Proteomes" id="UP000189670">
    <property type="component" value="Unassembled WGS sequence"/>
</dbReference>
<protein>
    <submittedName>
        <fullName evidence="10">Chemotaxis protein MotB</fullName>
    </submittedName>
</protein>
<evidence type="ECO:0000313" key="11">
    <source>
        <dbReference type="Proteomes" id="UP000189670"/>
    </source>
</evidence>
<evidence type="ECO:0000256" key="1">
    <source>
        <dbReference type="ARBA" id="ARBA00004162"/>
    </source>
</evidence>
<dbReference type="EMBL" id="ATBP01000167">
    <property type="protein sequence ID" value="ETR72247.1"/>
    <property type="molecule type" value="Genomic_DNA"/>
</dbReference>
<dbReference type="PANTHER" id="PTHR30329:SF21">
    <property type="entry name" value="LIPOPROTEIN YIAD-RELATED"/>
    <property type="match status" value="1"/>
</dbReference>
<dbReference type="InterPro" id="IPR036737">
    <property type="entry name" value="OmpA-like_sf"/>
</dbReference>
<organism evidence="10 11">
    <name type="scientific">Candidatus Magnetoglobus multicellularis str. Araruama</name>
    <dbReference type="NCBI Taxonomy" id="890399"/>
    <lineage>
        <taxon>Bacteria</taxon>
        <taxon>Pseudomonadati</taxon>
        <taxon>Thermodesulfobacteriota</taxon>
        <taxon>Desulfobacteria</taxon>
        <taxon>Desulfobacterales</taxon>
        <taxon>Desulfobacteraceae</taxon>
        <taxon>Candidatus Magnetoglobus</taxon>
    </lineage>
</organism>
<evidence type="ECO:0000256" key="6">
    <source>
        <dbReference type="ARBA" id="ARBA00023136"/>
    </source>
</evidence>
<comment type="subcellular location">
    <subcellularLocation>
        <location evidence="1">Cell membrane</location>
        <topology evidence="1">Single-pass membrane protein</topology>
    </subcellularLocation>
</comment>
<evidence type="ECO:0000313" key="10">
    <source>
        <dbReference type="EMBL" id="ETR72247.1"/>
    </source>
</evidence>
<dbReference type="CDD" id="cd07185">
    <property type="entry name" value="OmpA_C-like"/>
    <property type="match status" value="1"/>
</dbReference>
<evidence type="ECO:0000256" key="8">
    <source>
        <dbReference type="SAM" id="MobiDB-lite"/>
    </source>
</evidence>
<evidence type="ECO:0000256" key="2">
    <source>
        <dbReference type="ARBA" id="ARBA00008914"/>
    </source>
</evidence>
<dbReference type="GO" id="GO:0005886">
    <property type="term" value="C:plasma membrane"/>
    <property type="evidence" value="ECO:0007669"/>
    <property type="project" value="UniProtKB-SubCell"/>
</dbReference>
<proteinExistence type="inferred from homology"/>
<dbReference type="Pfam" id="PF13677">
    <property type="entry name" value="MotB_plug"/>
    <property type="match status" value="1"/>
</dbReference>
<dbReference type="InterPro" id="IPR025713">
    <property type="entry name" value="MotB-like_N_dom"/>
</dbReference>
<evidence type="ECO:0000256" key="7">
    <source>
        <dbReference type="PROSITE-ProRule" id="PRU00473"/>
    </source>
</evidence>
<keyword evidence="3" id="KW-1003">Cell membrane</keyword>
<evidence type="ECO:0000256" key="5">
    <source>
        <dbReference type="ARBA" id="ARBA00022989"/>
    </source>
</evidence>
<name>A0A1V1PBI6_9BACT</name>
<keyword evidence="5" id="KW-1133">Transmembrane helix</keyword>
<reference evidence="11" key="1">
    <citation type="submission" date="2012-11" db="EMBL/GenBank/DDBJ databases">
        <authorList>
            <person name="Lucero-Rivera Y.E."/>
            <person name="Tovar-Ramirez D."/>
        </authorList>
    </citation>
    <scope>NUCLEOTIDE SEQUENCE [LARGE SCALE GENOMIC DNA]</scope>
    <source>
        <strain evidence="11">Araruama</strain>
    </source>
</reference>
<dbReference type="InterPro" id="IPR050330">
    <property type="entry name" value="Bact_OuterMem_StrucFunc"/>
</dbReference>
<keyword evidence="4" id="KW-0812">Transmembrane</keyword>
<dbReference type="Gene3D" id="3.30.1330.60">
    <property type="entry name" value="OmpA-like domain"/>
    <property type="match status" value="1"/>
</dbReference>